<dbReference type="Proteomes" id="UP000193411">
    <property type="component" value="Unassembled WGS sequence"/>
</dbReference>
<organism evidence="1 2">
    <name type="scientific">Catenaria anguillulae PL171</name>
    <dbReference type="NCBI Taxonomy" id="765915"/>
    <lineage>
        <taxon>Eukaryota</taxon>
        <taxon>Fungi</taxon>
        <taxon>Fungi incertae sedis</taxon>
        <taxon>Blastocladiomycota</taxon>
        <taxon>Blastocladiomycetes</taxon>
        <taxon>Blastocladiales</taxon>
        <taxon>Catenariaceae</taxon>
        <taxon>Catenaria</taxon>
    </lineage>
</organism>
<accession>A0A1Y2H8A9</accession>
<dbReference type="AlphaFoldDB" id="A0A1Y2H8A9"/>
<dbReference type="EMBL" id="MCFL01000116">
    <property type="protein sequence ID" value="ORZ29933.1"/>
    <property type="molecule type" value="Genomic_DNA"/>
</dbReference>
<sequence length="191" mass="21784">MSPKNKLEESVKSLFDSLVQDLEQNENTKSNAVQIQKEIKKCKRMTNVLANIKNPKTALYQAIPFSILKTSPEGQKYIDMLKILGAPIDTEPKEQSVEDIINQDNLITKLSSELQQELNIDVNNFDLTRDAPILMRQVSRFMQQKLESGQIDQTQLYNEAVTTISQLQQNKEIQKAMNNPDILSAIMPTFE</sequence>
<evidence type="ECO:0000313" key="2">
    <source>
        <dbReference type="Proteomes" id="UP000193411"/>
    </source>
</evidence>
<keyword evidence="2" id="KW-1185">Reference proteome</keyword>
<comment type="caution">
    <text evidence="1">The sequence shown here is derived from an EMBL/GenBank/DDBJ whole genome shotgun (WGS) entry which is preliminary data.</text>
</comment>
<evidence type="ECO:0000313" key="1">
    <source>
        <dbReference type="EMBL" id="ORZ29933.1"/>
    </source>
</evidence>
<reference evidence="1 2" key="1">
    <citation type="submission" date="2016-07" db="EMBL/GenBank/DDBJ databases">
        <title>Pervasive Adenine N6-methylation of Active Genes in Fungi.</title>
        <authorList>
            <consortium name="DOE Joint Genome Institute"/>
            <person name="Mondo S.J."/>
            <person name="Dannebaum R.O."/>
            <person name="Kuo R.C."/>
            <person name="Labutti K."/>
            <person name="Haridas S."/>
            <person name="Kuo A."/>
            <person name="Salamov A."/>
            <person name="Ahrendt S.R."/>
            <person name="Lipzen A."/>
            <person name="Sullivan W."/>
            <person name="Andreopoulos W.B."/>
            <person name="Clum A."/>
            <person name="Lindquist E."/>
            <person name="Daum C."/>
            <person name="Ramamoorthy G.K."/>
            <person name="Gryganskyi A."/>
            <person name="Culley D."/>
            <person name="Magnuson J.K."/>
            <person name="James T.Y."/>
            <person name="O'Malley M.A."/>
            <person name="Stajich J.E."/>
            <person name="Spatafora J.W."/>
            <person name="Visel A."/>
            <person name="Grigoriev I.V."/>
        </authorList>
    </citation>
    <scope>NUCLEOTIDE SEQUENCE [LARGE SCALE GENOMIC DNA]</scope>
    <source>
        <strain evidence="1 2">PL171</strain>
    </source>
</reference>
<protein>
    <submittedName>
        <fullName evidence="1">Uncharacterized protein</fullName>
    </submittedName>
</protein>
<name>A0A1Y2H8A9_9FUNG</name>
<gene>
    <name evidence="1" type="ORF">BCR44DRAFT_23399</name>
</gene>
<proteinExistence type="predicted"/>